<dbReference type="PANTHER" id="PTHR12542">
    <property type="entry name" value="EXOCYST COMPLEX PROTEIN EXO70"/>
    <property type="match status" value="1"/>
</dbReference>
<dbReference type="eggNOG" id="KOG2344">
    <property type="taxonomic scope" value="Eukaryota"/>
</dbReference>
<dbReference type="GO" id="GO:0006887">
    <property type="term" value="P:exocytosis"/>
    <property type="evidence" value="ECO:0007669"/>
    <property type="project" value="UniProtKB-KW"/>
</dbReference>
<evidence type="ECO:0000256" key="3">
    <source>
        <dbReference type="RuleBase" id="RU365026"/>
    </source>
</evidence>
<dbReference type="Gene3D" id="1.20.1280.170">
    <property type="entry name" value="Exocyst complex component Exo70"/>
    <property type="match status" value="1"/>
</dbReference>
<dbReference type="PANTHER" id="PTHR12542:SF115">
    <property type="entry name" value="EXOCYST SUBUNIT EXO70 FAMILY PROTEIN"/>
    <property type="match status" value="1"/>
</dbReference>
<evidence type="ECO:0000259" key="5">
    <source>
        <dbReference type="Pfam" id="PF03081"/>
    </source>
</evidence>
<feature type="region of interest" description="Disordered" evidence="4">
    <location>
        <begin position="24"/>
        <end position="44"/>
    </location>
</feature>
<proteinExistence type="inferred from homology"/>
<name>J3L5F1_ORYBR</name>
<reference evidence="6" key="1">
    <citation type="journal article" date="2013" name="Nat. Commun.">
        <title>Whole-genome sequencing of Oryza brachyantha reveals mechanisms underlying Oryza genome evolution.</title>
        <authorList>
            <person name="Chen J."/>
            <person name="Huang Q."/>
            <person name="Gao D."/>
            <person name="Wang J."/>
            <person name="Lang Y."/>
            <person name="Liu T."/>
            <person name="Li B."/>
            <person name="Bai Z."/>
            <person name="Luis Goicoechea J."/>
            <person name="Liang C."/>
            <person name="Chen C."/>
            <person name="Zhang W."/>
            <person name="Sun S."/>
            <person name="Liao Y."/>
            <person name="Zhang X."/>
            <person name="Yang L."/>
            <person name="Song C."/>
            <person name="Wang M."/>
            <person name="Shi J."/>
            <person name="Liu G."/>
            <person name="Liu J."/>
            <person name="Zhou H."/>
            <person name="Zhou W."/>
            <person name="Yu Q."/>
            <person name="An N."/>
            <person name="Chen Y."/>
            <person name="Cai Q."/>
            <person name="Wang B."/>
            <person name="Liu B."/>
            <person name="Min J."/>
            <person name="Huang Y."/>
            <person name="Wu H."/>
            <person name="Li Z."/>
            <person name="Zhang Y."/>
            <person name="Yin Y."/>
            <person name="Song W."/>
            <person name="Jiang J."/>
            <person name="Jackson S.A."/>
            <person name="Wing R.A."/>
            <person name="Wang J."/>
            <person name="Chen M."/>
        </authorList>
    </citation>
    <scope>NUCLEOTIDE SEQUENCE [LARGE SCALE GENOMIC DNA]</scope>
    <source>
        <strain evidence="6">cv. IRGC 101232</strain>
    </source>
</reference>
<keyword evidence="7" id="KW-1185">Reference proteome</keyword>
<feature type="compositionally biased region" description="Low complexity" evidence="4">
    <location>
        <begin position="24"/>
        <end position="36"/>
    </location>
</feature>
<dbReference type="HOGENOM" id="CLU_010236_2_1_1"/>
<dbReference type="OMA" id="KVYRHAP"/>
<dbReference type="GO" id="GO:0005546">
    <property type="term" value="F:phosphatidylinositol-4,5-bisphosphate binding"/>
    <property type="evidence" value="ECO:0007669"/>
    <property type="project" value="InterPro"/>
</dbReference>
<keyword evidence="2 3" id="KW-0813">Transport</keyword>
<feature type="domain" description="Exocyst complex subunit Exo70 C-terminal" evidence="5">
    <location>
        <begin position="345"/>
        <end position="685"/>
    </location>
</feature>
<protein>
    <recommendedName>
        <fullName evidence="3">Exocyst subunit Exo70 family protein</fullName>
    </recommendedName>
</protein>
<dbReference type="InterPro" id="IPR046364">
    <property type="entry name" value="Exo70_C"/>
</dbReference>
<dbReference type="PROSITE" id="PS51257">
    <property type="entry name" value="PROKAR_LIPOPROTEIN"/>
    <property type="match status" value="1"/>
</dbReference>
<keyword evidence="3" id="KW-0653">Protein transport</keyword>
<comment type="function">
    <text evidence="3">Component of the exocyst complex.</text>
</comment>
<dbReference type="EnsemblPlants" id="OB01G44570.1">
    <property type="protein sequence ID" value="OB01G44570.1"/>
    <property type="gene ID" value="OB01G44570"/>
</dbReference>
<dbReference type="Pfam" id="PF20669">
    <property type="entry name" value="Exo70_N"/>
    <property type="match status" value="1"/>
</dbReference>
<reference evidence="6" key="2">
    <citation type="submission" date="2013-04" db="UniProtKB">
        <authorList>
            <consortium name="EnsemblPlants"/>
        </authorList>
    </citation>
    <scope>IDENTIFICATION</scope>
</reference>
<dbReference type="AlphaFoldDB" id="J3L5F1"/>
<evidence type="ECO:0000313" key="7">
    <source>
        <dbReference type="Proteomes" id="UP000006038"/>
    </source>
</evidence>
<sequence length="693" mass="77552">MPSIRIFGGVGSSSSCAGAALEVDPSASAGPATSSAENRKGIQKRKVASRPLDLGTTVAEKDVVASDSSKYFYVAEKDDVALDKSKYSSPIHRPKSLLVKAIRINNGVMVCKYNTNEEAAEIYLKGFFKCQKKLEFVFTKIVGLDFIVLFHDLHQRLSSMEDTLQALTDLISQFLCLNRPLWSSSDDADAFLEAVDELTSTIHGLESTSADDILLERFDHLLERCSLRLQDELHHLIDTTDFDASCSYHDTKKSHNDDDSHTLVAQPVSNFDIIVDTLPEGVIFEANRITRRMIAAGFGDSCAETYASSRLNFIDESIARLGVHAHMAEMFKSASWEELETQILRWIPAIRAVFHILIPSERHLCDCIFEGSTSCSDLAFATASQPFLQLLSFGNFIAAAGKNPECLFRIVDMYDALRDILPVLDEAFNPEVSALRECLGSSIKGILMALENLVRRDPSESCPQDGGVHPITRYVMNYLVAACVSRHTLEEVMLLEFGGSDPSTSYPIEPDRPTSSLAVHLAWIVDVLIENLVSKSKVYRHAPLSCVFLVNNGIYIIKKVNGCELKVLLGEDWTKLIYSKVNQWILEYRRATWGKAVTILEMDKRLCNNVNAMTEKLNRFNNFVEAICQVQSRWVLVDKQQAVDFSILVEELVIPAYTDIIEMLKATRSSGESYMQPEYVRSQIQQLFKSMAR</sequence>
<dbReference type="SUPFAM" id="SSF74788">
    <property type="entry name" value="Cullin repeat-like"/>
    <property type="match status" value="1"/>
</dbReference>
<dbReference type="GO" id="GO:0015031">
    <property type="term" value="P:protein transport"/>
    <property type="evidence" value="ECO:0007669"/>
    <property type="project" value="UniProtKB-KW"/>
</dbReference>
<dbReference type="GO" id="GO:0000145">
    <property type="term" value="C:exocyst"/>
    <property type="evidence" value="ECO:0007669"/>
    <property type="project" value="InterPro"/>
</dbReference>
<accession>J3L5F1</accession>
<comment type="similarity">
    <text evidence="1 3">Belongs to the EXO70 family.</text>
</comment>
<dbReference type="InterPro" id="IPR016159">
    <property type="entry name" value="Cullin_repeat-like_dom_sf"/>
</dbReference>
<dbReference type="STRING" id="4533.J3L5F1"/>
<dbReference type="Gramene" id="OB01G44570.1">
    <property type="protein sequence ID" value="OB01G44570.1"/>
    <property type="gene ID" value="OB01G44570"/>
</dbReference>
<evidence type="ECO:0000256" key="2">
    <source>
        <dbReference type="ARBA" id="ARBA00022448"/>
    </source>
</evidence>
<evidence type="ECO:0000313" key="6">
    <source>
        <dbReference type="EnsemblPlants" id="OB01G44570.1"/>
    </source>
</evidence>
<dbReference type="Pfam" id="PF03081">
    <property type="entry name" value="Exo70_C"/>
    <property type="match status" value="1"/>
</dbReference>
<evidence type="ECO:0000256" key="4">
    <source>
        <dbReference type="SAM" id="MobiDB-lite"/>
    </source>
</evidence>
<dbReference type="InterPro" id="IPR004140">
    <property type="entry name" value="Exo70"/>
</dbReference>
<dbReference type="Proteomes" id="UP000006038">
    <property type="component" value="Chromosome 1"/>
</dbReference>
<evidence type="ECO:0000256" key="1">
    <source>
        <dbReference type="ARBA" id="ARBA00006756"/>
    </source>
</evidence>
<organism evidence="6">
    <name type="scientific">Oryza brachyantha</name>
    <name type="common">malo sina</name>
    <dbReference type="NCBI Taxonomy" id="4533"/>
    <lineage>
        <taxon>Eukaryota</taxon>
        <taxon>Viridiplantae</taxon>
        <taxon>Streptophyta</taxon>
        <taxon>Embryophyta</taxon>
        <taxon>Tracheophyta</taxon>
        <taxon>Spermatophyta</taxon>
        <taxon>Magnoliopsida</taxon>
        <taxon>Liliopsida</taxon>
        <taxon>Poales</taxon>
        <taxon>Poaceae</taxon>
        <taxon>BOP clade</taxon>
        <taxon>Oryzoideae</taxon>
        <taxon>Oryzeae</taxon>
        <taxon>Oryzinae</taxon>
        <taxon>Oryza</taxon>
    </lineage>
</organism>
<keyword evidence="3" id="KW-0268">Exocytosis</keyword>